<sequence>PGNMSTASSEASSIDVGSPASVSGRSSPEDSEKKPADSYIALIAKAILSVREKKMLLCDIYQYIMDHFPYYRNNDKSWRNSIRHNLSLNECFIKNGRSNDGRGNFWSIHPANLEDFVKGDFRRRKARRRVRQCYDMVSSLYRYHPHPYAYGPSSYVPMTTSPIPYNYLSHPTFSPVYATTQPAYPQHYTASATAMPLTPSPHEPVPMTTYCSQPLAVPTTPSPTSTHVSTPLYSTWQDAFNKLQAMK</sequence>
<accession>F2X0X2</accession>
<reference evidence="6" key="1">
    <citation type="journal article" date="2011" name="Dev. Biol.">
        <title>Ventralization of an indirect developing hemichordate by NiCl suggests a conserved mechanism of dorso-ventral (D/V) patterning in Ambulacraria (hemichordates and echinoderms).</title>
        <authorList>
            <person name="Rottinger E."/>
            <person name="Martindale M.Q."/>
        </authorList>
    </citation>
    <scope>NUCLEOTIDE SEQUENCE</scope>
</reference>
<dbReference type="AlphaFoldDB" id="F2X0X2"/>
<comment type="subcellular location">
    <subcellularLocation>
        <location evidence="3">Nucleus</location>
    </subcellularLocation>
</comment>
<dbReference type="InterPro" id="IPR001766">
    <property type="entry name" value="Fork_head_dom"/>
</dbReference>
<dbReference type="InterPro" id="IPR036388">
    <property type="entry name" value="WH-like_DNA-bd_sf"/>
</dbReference>
<name>F2X0X2_PTYFL</name>
<keyword evidence="1 3" id="KW-0238">DNA-binding</keyword>
<dbReference type="GO" id="GO:0030154">
    <property type="term" value="P:cell differentiation"/>
    <property type="evidence" value="ECO:0007669"/>
    <property type="project" value="TreeGrafter"/>
</dbReference>
<dbReference type="GO" id="GO:0009653">
    <property type="term" value="P:anatomical structure morphogenesis"/>
    <property type="evidence" value="ECO:0007669"/>
    <property type="project" value="TreeGrafter"/>
</dbReference>
<dbReference type="InterPro" id="IPR050211">
    <property type="entry name" value="FOX_domain-containing"/>
</dbReference>
<feature type="non-terminal residue" evidence="6">
    <location>
        <position position="1"/>
    </location>
</feature>
<feature type="DNA-binding region" description="Fork-head" evidence="3">
    <location>
        <begin position="34"/>
        <end position="127"/>
    </location>
</feature>
<dbReference type="PROSITE" id="PS50039">
    <property type="entry name" value="FORK_HEAD_3"/>
    <property type="match status" value="1"/>
</dbReference>
<dbReference type="PANTHER" id="PTHR11829">
    <property type="entry name" value="FORKHEAD BOX PROTEIN"/>
    <property type="match status" value="1"/>
</dbReference>
<dbReference type="CDD" id="cd20035">
    <property type="entry name" value="FH_FOXQ2-like"/>
    <property type="match status" value="1"/>
</dbReference>
<dbReference type="Gene3D" id="1.10.10.10">
    <property type="entry name" value="Winged helix-like DNA-binding domain superfamily/Winged helix DNA-binding domain"/>
    <property type="match status" value="1"/>
</dbReference>
<keyword evidence="2 3" id="KW-0539">Nucleus</keyword>
<evidence type="ECO:0000259" key="5">
    <source>
        <dbReference type="PROSITE" id="PS50039"/>
    </source>
</evidence>
<dbReference type="InterPro" id="IPR036390">
    <property type="entry name" value="WH_DNA-bd_sf"/>
</dbReference>
<dbReference type="InterPro" id="IPR030456">
    <property type="entry name" value="TF_fork_head_CS_2"/>
</dbReference>
<organism evidence="6">
    <name type="scientific">Ptychodera flava</name>
    <name type="common">Acorn worm</name>
    <dbReference type="NCBI Taxonomy" id="63121"/>
    <lineage>
        <taxon>Eukaryota</taxon>
        <taxon>Metazoa</taxon>
        <taxon>Hemichordata</taxon>
        <taxon>Enteropneusta</taxon>
        <taxon>Ptychoderidae</taxon>
        <taxon>Ptychodera</taxon>
    </lineage>
</organism>
<dbReference type="SMART" id="SM00339">
    <property type="entry name" value="FH"/>
    <property type="match status" value="1"/>
</dbReference>
<evidence type="ECO:0000256" key="2">
    <source>
        <dbReference type="ARBA" id="ARBA00023242"/>
    </source>
</evidence>
<feature type="compositionally biased region" description="Polar residues" evidence="4">
    <location>
        <begin position="1"/>
        <end position="12"/>
    </location>
</feature>
<dbReference type="FunFam" id="1.10.10.10:FF:000352">
    <property type="entry name" value="Forkhead box Q2"/>
    <property type="match status" value="1"/>
</dbReference>
<evidence type="ECO:0000256" key="1">
    <source>
        <dbReference type="ARBA" id="ARBA00023125"/>
    </source>
</evidence>
<evidence type="ECO:0000313" key="6">
    <source>
        <dbReference type="EMBL" id="ADZ61650.1"/>
    </source>
</evidence>
<dbReference type="Pfam" id="PF00250">
    <property type="entry name" value="Forkhead"/>
    <property type="match status" value="1"/>
</dbReference>
<evidence type="ECO:0000256" key="4">
    <source>
        <dbReference type="SAM" id="MobiDB-lite"/>
    </source>
</evidence>
<feature type="domain" description="Fork-head" evidence="5">
    <location>
        <begin position="34"/>
        <end position="127"/>
    </location>
</feature>
<dbReference type="GO" id="GO:0000978">
    <property type="term" value="F:RNA polymerase II cis-regulatory region sequence-specific DNA binding"/>
    <property type="evidence" value="ECO:0007669"/>
    <property type="project" value="TreeGrafter"/>
</dbReference>
<dbReference type="PROSITE" id="PS00658">
    <property type="entry name" value="FORK_HEAD_2"/>
    <property type="match status" value="1"/>
</dbReference>
<dbReference type="PRINTS" id="PR00053">
    <property type="entry name" value="FORKHEAD"/>
</dbReference>
<protein>
    <submittedName>
        <fullName evidence="6">Forkhead domain protein Q2</fullName>
    </submittedName>
</protein>
<dbReference type="GO" id="GO:0005634">
    <property type="term" value="C:nucleus"/>
    <property type="evidence" value="ECO:0007669"/>
    <property type="project" value="UniProtKB-SubCell"/>
</dbReference>
<dbReference type="InterPro" id="IPR047519">
    <property type="entry name" value="FH_FOXQ2-like"/>
</dbReference>
<proteinExistence type="evidence at transcript level"/>
<dbReference type="GO" id="GO:0000981">
    <property type="term" value="F:DNA-binding transcription factor activity, RNA polymerase II-specific"/>
    <property type="evidence" value="ECO:0007669"/>
    <property type="project" value="TreeGrafter"/>
</dbReference>
<gene>
    <name evidence="6" type="primary">foxQ2</name>
</gene>
<dbReference type="EMBL" id="HQ291266">
    <property type="protein sequence ID" value="ADZ61650.1"/>
    <property type="molecule type" value="mRNA"/>
</dbReference>
<dbReference type="SUPFAM" id="SSF46785">
    <property type="entry name" value="Winged helix' DNA-binding domain"/>
    <property type="match status" value="1"/>
</dbReference>
<evidence type="ECO:0000256" key="3">
    <source>
        <dbReference type="PROSITE-ProRule" id="PRU00089"/>
    </source>
</evidence>
<feature type="region of interest" description="Disordered" evidence="4">
    <location>
        <begin position="1"/>
        <end position="33"/>
    </location>
</feature>
<dbReference type="PANTHER" id="PTHR11829:SF142">
    <property type="entry name" value="FORK-HEAD DOMAIN-CONTAINING PROTEIN"/>
    <property type="match status" value="1"/>
</dbReference>